<accession>E5R4L1</accession>
<feature type="signal peptide" evidence="6">
    <location>
        <begin position="1"/>
        <end position="15"/>
    </location>
</feature>
<proteinExistence type="inferred from homology"/>
<dbReference type="HOGENOM" id="CLU_1402679_0_0_1"/>
<dbReference type="Gene3D" id="3.30.465.10">
    <property type="match status" value="1"/>
</dbReference>
<dbReference type="SUPFAM" id="SSF56176">
    <property type="entry name" value="FAD-binding/transporter-associated domain-like"/>
    <property type="match status" value="1"/>
</dbReference>
<dbReference type="InterPro" id="IPR006094">
    <property type="entry name" value="Oxid_FAD_bind_N"/>
</dbReference>
<dbReference type="InParanoid" id="E5R4L1"/>
<dbReference type="GO" id="GO:0016491">
    <property type="term" value="F:oxidoreductase activity"/>
    <property type="evidence" value="ECO:0007669"/>
    <property type="project" value="UniProtKB-KW"/>
</dbReference>
<organism evidence="9">
    <name type="scientific">Leptosphaeria maculans (strain JN3 / isolate v23.1.3 / race Av1-4-5-6-7-8)</name>
    <name type="common">Blackleg fungus</name>
    <name type="synonym">Phoma lingam</name>
    <dbReference type="NCBI Taxonomy" id="985895"/>
    <lineage>
        <taxon>Eukaryota</taxon>
        <taxon>Fungi</taxon>
        <taxon>Dikarya</taxon>
        <taxon>Ascomycota</taxon>
        <taxon>Pezizomycotina</taxon>
        <taxon>Dothideomycetes</taxon>
        <taxon>Pleosporomycetidae</taxon>
        <taxon>Pleosporales</taxon>
        <taxon>Pleosporineae</taxon>
        <taxon>Leptosphaeriaceae</taxon>
        <taxon>Plenodomus</taxon>
        <taxon>Plenodomus lingam/Leptosphaeria maculans species complex</taxon>
    </lineage>
</organism>
<dbReference type="InterPro" id="IPR036318">
    <property type="entry name" value="FAD-bd_PCMH-like_sf"/>
</dbReference>
<evidence type="ECO:0000256" key="4">
    <source>
        <dbReference type="ARBA" id="ARBA00022827"/>
    </source>
</evidence>
<dbReference type="Proteomes" id="UP000002668">
    <property type="component" value="Genome"/>
</dbReference>
<evidence type="ECO:0000256" key="2">
    <source>
        <dbReference type="ARBA" id="ARBA00005466"/>
    </source>
</evidence>
<comment type="cofactor">
    <cofactor evidence="1">
        <name>FAD</name>
        <dbReference type="ChEBI" id="CHEBI:57692"/>
    </cofactor>
</comment>
<sequence>MKFLSLLSFVTAVSALVVRQDTVAADLKKLVSTPSSVSVEIRARWSDYNAPLPAVVVSVQAEKDIAAIVNYCTKAGIPFLAQNGGVGWAKTFNLGQWGVLIDIAALNMVTVAADKKTATIGGGASVSEVVAAANAAGALVITGNCNCVGALGALLGGGYGMPLSSAFKFTKLIQTQATSWAKSVSASTTSSQCE</sequence>
<comment type="similarity">
    <text evidence="2">Belongs to the oxygen-dependent FAD-linked oxidoreductase family.</text>
</comment>
<dbReference type="Pfam" id="PF01565">
    <property type="entry name" value="FAD_binding_4"/>
    <property type="match status" value="1"/>
</dbReference>
<evidence type="ECO:0000259" key="7">
    <source>
        <dbReference type="PROSITE" id="PS51387"/>
    </source>
</evidence>
<dbReference type="PANTHER" id="PTHR42973">
    <property type="entry name" value="BINDING OXIDOREDUCTASE, PUTATIVE (AFU_ORTHOLOGUE AFUA_1G17690)-RELATED"/>
    <property type="match status" value="1"/>
</dbReference>
<evidence type="ECO:0000256" key="3">
    <source>
        <dbReference type="ARBA" id="ARBA00022630"/>
    </source>
</evidence>
<evidence type="ECO:0000313" key="8">
    <source>
        <dbReference type="EMBL" id="CBX91979.1"/>
    </source>
</evidence>
<reference evidence="9" key="1">
    <citation type="journal article" date="2011" name="Nat. Commun.">
        <title>Effector diversification within compartments of the Leptosphaeria maculans genome affected by Repeat-Induced Point mutations.</title>
        <authorList>
            <person name="Rouxel T."/>
            <person name="Grandaubert J."/>
            <person name="Hane J.K."/>
            <person name="Hoede C."/>
            <person name="van de Wouw A.P."/>
            <person name="Couloux A."/>
            <person name="Dominguez V."/>
            <person name="Anthouard V."/>
            <person name="Bally P."/>
            <person name="Bourras S."/>
            <person name="Cozijnsen A.J."/>
            <person name="Ciuffetti L.M."/>
            <person name="Degrave A."/>
            <person name="Dilmaghani A."/>
            <person name="Duret L."/>
            <person name="Fudal I."/>
            <person name="Goodwin S.B."/>
            <person name="Gout L."/>
            <person name="Glaser N."/>
            <person name="Linglin J."/>
            <person name="Kema G.H.J."/>
            <person name="Lapalu N."/>
            <person name="Lawrence C.B."/>
            <person name="May K."/>
            <person name="Meyer M."/>
            <person name="Ollivier B."/>
            <person name="Poulain J."/>
            <person name="Schoch C.L."/>
            <person name="Simon A."/>
            <person name="Spatafora J.W."/>
            <person name="Stachowiak A."/>
            <person name="Turgeon B.G."/>
            <person name="Tyler B.M."/>
            <person name="Vincent D."/>
            <person name="Weissenbach J."/>
            <person name="Amselem J."/>
            <person name="Quesneville H."/>
            <person name="Oliver R.P."/>
            <person name="Wincker P."/>
            <person name="Balesdent M.-H."/>
            <person name="Howlett B.J."/>
        </authorList>
    </citation>
    <scope>NUCLEOTIDE SEQUENCE [LARGE SCALE GENOMIC DNA]</scope>
    <source>
        <strain evidence="9">JN3 / isolate v23.1.3 / race Av1-4-5-6-7-8</strain>
    </source>
</reference>
<keyword evidence="3" id="KW-0285">Flavoprotein</keyword>
<gene>
    <name evidence="8" type="ORF">LEMA_P046850.1</name>
</gene>
<protein>
    <recommendedName>
        <fullName evidence="7">FAD-binding PCMH-type domain-containing protein</fullName>
    </recommendedName>
</protein>
<evidence type="ECO:0000256" key="5">
    <source>
        <dbReference type="ARBA" id="ARBA00023002"/>
    </source>
</evidence>
<dbReference type="EMBL" id="FP929083">
    <property type="protein sequence ID" value="CBX91979.1"/>
    <property type="molecule type" value="Genomic_DNA"/>
</dbReference>
<keyword evidence="4" id="KW-0274">FAD</keyword>
<dbReference type="AlphaFoldDB" id="E5R4L1"/>
<dbReference type="PROSITE" id="PS51387">
    <property type="entry name" value="FAD_PCMH"/>
    <property type="match status" value="1"/>
</dbReference>
<name>E5R4L1_LEPMJ</name>
<evidence type="ECO:0000256" key="6">
    <source>
        <dbReference type="SAM" id="SignalP"/>
    </source>
</evidence>
<dbReference type="STRING" id="985895.E5R4L1"/>
<evidence type="ECO:0000256" key="1">
    <source>
        <dbReference type="ARBA" id="ARBA00001974"/>
    </source>
</evidence>
<dbReference type="OrthoDB" id="415825at2759"/>
<dbReference type="InterPro" id="IPR050416">
    <property type="entry name" value="FAD-linked_Oxidoreductase"/>
</dbReference>
<dbReference type="GO" id="GO:0071949">
    <property type="term" value="F:FAD binding"/>
    <property type="evidence" value="ECO:0007669"/>
    <property type="project" value="InterPro"/>
</dbReference>
<dbReference type="eggNOG" id="ENOG502RGYQ">
    <property type="taxonomic scope" value="Eukaryota"/>
</dbReference>
<keyword evidence="5" id="KW-0560">Oxidoreductase</keyword>
<dbReference type="InterPro" id="IPR016166">
    <property type="entry name" value="FAD-bd_PCMH"/>
</dbReference>
<feature type="domain" description="FAD-binding PCMH-type" evidence="7">
    <location>
        <begin position="49"/>
        <end position="194"/>
    </location>
</feature>
<keyword evidence="9" id="KW-1185">Reference proteome</keyword>
<evidence type="ECO:0000313" key="9">
    <source>
        <dbReference type="Proteomes" id="UP000002668"/>
    </source>
</evidence>
<dbReference type="InterPro" id="IPR016169">
    <property type="entry name" value="FAD-bd_PCMH_sub2"/>
</dbReference>
<dbReference type="PANTHER" id="PTHR42973:SF39">
    <property type="entry name" value="FAD-BINDING PCMH-TYPE DOMAIN-CONTAINING PROTEIN"/>
    <property type="match status" value="1"/>
</dbReference>
<keyword evidence="6" id="KW-0732">Signal</keyword>
<feature type="chain" id="PRO_5013243347" description="FAD-binding PCMH-type domain-containing protein" evidence="6">
    <location>
        <begin position="16"/>
        <end position="194"/>
    </location>
</feature>
<dbReference type="VEuPathDB" id="FungiDB:LEMA_P046850.1"/>